<dbReference type="InterPro" id="IPR050203">
    <property type="entry name" value="Trp-tRNA_synthetase"/>
</dbReference>
<dbReference type="InterPro" id="IPR002306">
    <property type="entry name" value="Trp-tRNA-ligase"/>
</dbReference>
<dbReference type="InterPro" id="IPR024109">
    <property type="entry name" value="Trp-tRNA-ligase_bac-type"/>
</dbReference>
<comment type="function">
    <text evidence="8">Catalyzes the attachment of tryptophan to tRNA(Trp).</text>
</comment>
<dbReference type="Pfam" id="PF00579">
    <property type="entry name" value="tRNA-synt_1b"/>
    <property type="match status" value="1"/>
</dbReference>
<comment type="catalytic activity">
    <reaction evidence="7 8">
        <text>tRNA(Trp) + L-tryptophan + ATP = L-tryptophyl-tRNA(Trp) + AMP + diphosphate + H(+)</text>
        <dbReference type="Rhea" id="RHEA:24080"/>
        <dbReference type="Rhea" id="RHEA-COMP:9671"/>
        <dbReference type="Rhea" id="RHEA-COMP:9705"/>
        <dbReference type="ChEBI" id="CHEBI:15378"/>
        <dbReference type="ChEBI" id="CHEBI:30616"/>
        <dbReference type="ChEBI" id="CHEBI:33019"/>
        <dbReference type="ChEBI" id="CHEBI:57912"/>
        <dbReference type="ChEBI" id="CHEBI:78442"/>
        <dbReference type="ChEBI" id="CHEBI:78535"/>
        <dbReference type="ChEBI" id="CHEBI:456215"/>
        <dbReference type="EC" id="6.1.1.2"/>
    </reaction>
</comment>
<evidence type="ECO:0000256" key="4">
    <source>
        <dbReference type="ARBA" id="ARBA00022840"/>
    </source>
</evidence>
<evidence type="ECO:0000313" key="11">
    <source>
        <dbReference type="Proteomes" id="UP000298603"/>
    </source>
</evidence>
<accession>A0A4D6YBR5</accession>
<evidence type="ECO:0000313" key="10">
    <source>
        <dbReference type="EMBL" id="QCI27346.1"/>
    </source>
</evidence>
<dbReference type="PANTHER" id="PTHR43766">
    <property type="entry name" value="TRYPTOPHAN--TRNA LIGASE, MITOCHONDRIAL"/>
    <property type="match status" value="1"/>
</dbReference>
<evidence type="ECO:0000256" key="3">
    <source>
        <dbReference type="ARBA" id="ARBA00022741"/>
    </source>
</evidence>
<comment type="subunit">
    <text evidence="8">Homodimer.</text>
</comment>
<keyword evidence="4 8" id="KW-0067">ATP-binding</keyword>
<dbReference type="InterPro" id="IPR002305">
    <property type="entry name" value="aa-tRNA-synth_Ic"/>
</dbReference>
<feature type="binding site" evidence="8">
    <location>
        <begin position="149"/>
        <end position="151"/>
    </location>
    <ligand>
        <name>ATP</name>
        <dbReference type="ChEBI" id="CHEBI:30616"/>
    </ligand>
</feature>
<dbReference type="EMBL" id="CP032996">
    <property type="protein sequence ID" value="QCI27346.1"/>
    <property type="molecule type" value="Genomic_DNA"/>
</dbReference>
<dbReference type="PRINTS" id="PR01039">
    <property type="entry name" value="TRNASYNTHTRP"/>
</dbReference>
<dbReference type="EC" id="6.1.1.2" evidence="8"/>
<dbReference type="Gene3D" id="1.10.240.10">
    <property type="entry name" value="Tyrosyl-Transfer RNA Synthetase"/>
    <property type="match status" value="1"/>
</dbReference>
<keyword evidence="2 8" id="KW-0436">Ligase</keyword>
<dbReference type="HAMAP" id="MF_00140_B">
    <property type="entry name" value="Trp_tRNA_synth_B"/>
    <property type="match status" value="1"/>
</dbReference>
<keyword evidence="8" id="KW-0963">Cytoplasm</keyword>
<dbReference type="InterPro" id="IPR014729">
    <property type="entry name" value="Rossmann-like_a/b/a_fold"/>
</dbReference>
<sequence>MVLLKPIIFSAIQPSGQLTLGNFIGTISHWSTIQDKYNCIYSIADLHSITVSQNLYLFKKNKLDTLAIYLASGVDPQKSIIFMQSEVHEHCQLNWILNCYTYFGELMRMTQFKSKSKINSQNINIGLFNYPILMSADILLYQSDKVLIGQDQKQHIELTRNIAHRFNSLYGNIFKIPDIYIPNKYSAKIMSLLNPYNKMSKSDSNKNSVIFLLDDQKTVLKKISKSVTDSDGKIFYDINNKAGISNLLNIFSSLTGKSILELEKKFFNTTYKDFKYLLANVISKKLNDLQEKFYYFRSQKSYLKNILDIGAYKARKKAKKNIKVIYDILNL</sequence>
<dbReference type="PROSITE" id="PS00178">
    <property type="entry name" value="AA_TRNA_LIGASE_I"/>
    <property type="match status" value="1"/>
</dbReference>
<evidence type="ECO:0000256" key="9">
    <source>
        <dbReference type="RuleBase" id="RU363036"/>
    </source>
</evidence>
<keyword evidence="3 8" id="KW-0547">Nucleotide-binding</keyword>
<feature type="binding site" evidence="8">
    <location>
        <position position="137"/>
    </location>
    <ligand>
        <name>L-tryptophan</name>
        <dbReference type="ChEBI" id="CHEBI:57912"/>
    </ligand>
</feature>
<organism evidence="10 11">
    <name type="scientific">Buchnera aphidicola</name>
    <name type="common">Therioaphis trifolii</name>
    <dbReference type="NCBI Taxonomy" id="1241884"/>
    <lineage>
        <taxon>Bacteria</taxon>
        <taxon>Pseudomonadati</taxon>
        <taxon>Pseudomonadota</taxon>
        <taxon>Gammaproteobacteria</taxon>
        <taxon>Enterobacterales</taxon>
        <taxon>Erwiniaceae</taxon>
        <taxon>Buchnera</taxon>
    </lineage>
</organism>
<feature type="binding site" evidence="8">
    <location>
        <begin position="21"/>
        <end position="22"/>
    </location>
    <ligand>
        <name>ATP</name>
        <dbReference type="ChEBI" id="CHEBI:30616"/>
    </ligand>
</feature>
<keyword evidence="5 8" id="KW-0648">Protein biosynthesis</keyword>
<evidence type="ECO:0000256" key="5">
    <source>
        <dbReference type="ARBA" id="ARBA00022917"/>
    </source>
</evidence>
<feature type="binding site" evidence="8">
    <location>
        <begin position="198"/>
        <end position="202"/>
    </location>
    <ligand>
        <name>ATP</name>
        <dbReference type="ChEBI" id="CHEBI:30616"/>
    </ligand>
</feature>
<feature type="short sequence motif" description="'HIGH' region" evidence="8">
    <location>
        <begin position="14"/>
        <end position="22"/>
    </location>
</feature>
<keyword evidence="11" id="KW-1185">Reference proteome</keyword>
<dbReference type="Proteomes" id="UP000298603">
    <property type="component" value="Chromosome"/>
</dbReference>
<evidence type="ECO:0000256" key="1">
    <source>
        <dbReference type="ARBA" id="ARBA00005594"/>
    </source>
</evidence>
<dbReference type="GO" id="GO:0006436">
    <property type="term" value="P:tryptophanyl-tRNA aminoacylation"/>
    <property type="evidence" value="ECO:0007669"/>
    <property type="project" value="UniProtKB-UniRule"/>
</dbReference>
<dbReference type="GO" id="GO:0005524">
    <property type="term" value="F:ATP binding"/>
    <property type="evidence" value="ECO:0007669"/>
    <property type="project" value="UniProtKB-UniRule"/>
</dbReference>
<gene>
    <name evidence="8 10" type="primary">trpS</name>
    <name evidence="10" type="ORF">D9V81_01870</name>
</gene>
<dbReference type="AlphaFoldDB" id="A0A4D6YBR5"/>
<reference evidence="10 11" key="1">
    <citation type="submission" date="2018-10" db="EMBL/GenBank/DDBJ databases">
        <title>Comparative functional genomics of the obligate endosymbiont Buchnera aphidicola.</title>
        <authorList>
            <person name="Chong R.A."/>
        </authorList>
    </citation>
    <scope>NUCLEOTIDE SEQUENCE [LARGE SCALE GENOMIC DNA]</scope>
    <source>
        <strain evidence="10 11">Tma</strain>
    </source>
</reference>
<keyword evidence="6 8" id="KW-0030">Aminoacyl-tRNA synthetase</keyword>
<dbReference type="SUPFAM" id="SSF52374">
    <property type="entry name" value="Nucleotidylyl transferase"/>
    <property type="match status" value="1"/>
</dbReference>
<feature type="binding site" evidence="8">
    <location>
        <position position="189"/>
    </location>
    <ligand>
        <name>ATP</name>
        <dbReference type="ChEBI" id="CHEBI:30616"/>
    </ligand>
</feature>
<evidence type="ECO:0000256" key="7">
    <source>
        <dbReference type="ARBA" id="ARBA00049929"/>
    </source>
</evidence>
<dbReference type="Gene3D" id="3.40.50.620">
    <property type="entry name" value="HUPs"/>
    <property type="match status" value="1"/>
</dbReference>
<dbReference type="CDD" id="cd00806">
    <property type="entry name" value="TrpRS_core"/>
    <property type="match status" value="1"/>
</dbReference>
<proteinExistence type="inferred from homology"/>
<dbReference type="PANTHER" id="PTHR43766:SF1">
    <property type="entry name" value="TRYPTOPHAN--TRNA LIGASE, MITOCHONDRIAL"/>
    <property type="match status" value="1"/>
</dbReference>
<evidence type="ECO:0000256" key="2">
    <source>
        <dbReference type="ARBA" id="ARBA00022598"/>
    </source>
</evidence>
<dbReference type="InterPro" id="IPR001412">
    <property type="entry name" value="aa-tRNA-synth_I_CS"/>
</dbReference>
<comment type="similarity">
    <text evidence="1 8 9">Belongs to the class-I aminoacyl-tRNA synthetase family.</text>
</comment>
<feature type="short sequence motif" description="'KMSKS' region" evidence="8">
    <location>
        <begin position="198"/>
        <end position="202"/>
    </location>
</feature>
<feature type="binding site" evidence="8">
    <location>
        <begin position="13"/>
        <end position="15"/>
    </location>
    <ligand>
        <name>ATP</name>
        <dbReference type="ChEBI" id="CHEBI:30616"/>
    </ligand>
</feature>
<protein>
    <recommendedName>
        <fullName evidence="8">Tryptophan--tRNA ligase</fullName>
        <ecNumber evidence="8">6.1.1.2</ecNumber>
    </recommendedName>
    <alternativeName>
        <fullName evidence="8">Tryptophanyl-tRNA synthetase</fullName>
        <shortName evidence="8">TrpRS</shortName>
    </alternativeName>
</protein>
<dbReference type="NCBIfam" id="TIGR00233">
    <property type="entry name" value="trpS"/>
    <property type="match status" value="1"/>
</dbReference>
<dbReference type="FunFam" id="1.10.240.10:FF:000002">
    <property type="entry name" value="Tryptophan--tRNA ligase"/>
    <property type="match status" value="1"/>
</dbReference>
<dbReference type="OrthoDB" id="9801042at2"/>
<dbReference type="RefSeq" id="WP_158349630.1">
    <property type="nucleotide sequence ID" value="NZ_CP032996.1"/>
</dbReference>
<evidence type="ECO:0000256" key="8">
    <source>
        <dbReference type="HAMAP-Rule" id="MF_00140"/>
    </source>
</evidence>
<comment type="subcellular location">
    <subcellularLocation>
        <location evidence="8">Cytoplasm</location>
    </subcellularLocation>
</comment>
<name>A0A4D6YBR5_9GAMM</name>
<dbReference type="GO" id="GO:0005829">
    <property type="term" value="C:cytosol"/>
    <property type="evidence" value="ECO:0007669"/>
    <property type="project" value="TreeGrafter"/>
</dbReference>
<evidence type="ECO:0000256" key="6">
    <source>
        <dbReference type="ARBA" id="ARBA00023146"/>
    </source>
</evidence>
<dbReference type="GO" id="GO:0004830">
    <property type="term" value="F:tryptophan-tRNA ligase activity"/>
    <property type="evidence" value="ECO:0007669"/>
    <property type="project" value="UniProtKB-UniRule"/>
</dbReference>